<dbReference type="PANTHER" id="PTHR11164">
    <property type="entry name" value="GLUTAMATE CYSTEINE LIGASE"/>
    <property type="match status" value="1"/>
</dbReference>
<dbReference type="STRING" id="133383.A0A1R0GZZ4"/>
<accession>A0A1R0GZZ4</accession>
<dbReference type="PANTHER" id="PTHR11164:SF0">
    <property type="entry name" value="GLUTAMATE--CYSTEINE LIGASE CATALYTIC SUBUNIT"/>
    <property type="match status" value="1"/>
</dbReference>
<keyword evidence="3 6" id="KW-0317">Glutathione biosynthesis</keyword>
<dbReference type="EC" id="6.3.2.2" evidence="1 6"/>
<sequence length="94" mass="11116">MALLSKGTPLDWIEAKKYSSHVRKNGVQQFLNIWRKIKSKDRNIFLWGDEIEYIIVEFEVGVNKVRLFACADKIVEKLMENEKSYFKYQSIGIE</sequence>
<dbReference type="UniPathway" id="UPA00142">
    <property type="reaction ID" value="UER00209"/>
</dbReference>
<keyword evidence="2 6" id="KW-0436">Ligase</keyword>
<dbReference type="Gene3D" id="3.30.590.50">
    <property type="match status" value="1"/>
</dbReference>
<dbReference type="InterPro" id="IPR004308">
    <property type="entry name" value="GCS"/>
</dbReference>
<evidence type="ECO:0000256" key="2">
    <source>
        <dbReference type="ARBA" id="ARBA00022598"/>
    </source>
</evidence>
<dbReference type="GO" id="GO:0006750">
    <property type="term" value="P:glutathione biosynthetic process"/>
    <property type="evidence" value="ECO:0007669"/>
    <property type="project" value="UniProtKB-UniRule"/>
</dbReference>
<proteinExistence type="inferred from homology"/>
<keyword evidence="5 6" id="KW-0067">ATP-binding</keyword>
<organism evidence="7 8">
    <name type="scientific">Smittium mucronatum</name>
    <dbReference type="NCBI Taxonomy" id="133383"/>
    <lineage>
        <taxon>Eukaryota</taxon>
        <taxon>Fungi</taxon>
        <taxon>Fungi incertae sedis</taxon>
        <taxon>Zoopagomycota</taxon>
        <taxon>Kickxellomycotina</taxon>
        <taxon>Harpellomycetes</taxon>
        <taxon>Harpellales</taxon>
        <taxon>Legeriomycetaceae</taxon>
        <taxon>Smittium</taxon>
    </lineage>
</organism>
<comment type="catalytic activity">
    <reaction evidence="6">
        <text>L-cysteine + L-glutamate + ATP = gamma-L-glutamyl-L-cysteine + ADP + phosphate + H(+)</text>
        <dbReference type="Rhea" id="RHEA:13285"/>
        <dbReference type="ChEBI" id="CHEBI:15378"/>
        <dbReference type="ChEBI" id="CHEBI:29985"/>
        <dbReference type="ChEBI" id="CHEBI:30616"/>
        <dbReference type="ChEBI" id="CHEBI:35235"/>
        <dbReference type="ChEBI" id="CHEBI:43474"/>
        <dbReference type="ChEBI" id="CHEBI:58173"/>
        <dbReference type="ChEBI" id="CHEBI:456216"/>
        <dbReference type="EC" id="6.3.2.2"/>
    </reaction>
</comment>
<keyword evidence="8" id="KW-1185">Reference proteome</keyword>
<dbReference type="EMBL" id="LSSL01001512">
    <property type="protein sequence ID" value="OLY82462.1"/>
    <property type="molecule type" value="Genomic_DNA"/>
</dbReference>
<comment type="caution">
    <text evidence="7">The sequence shown here is derived from an EMBL/GenBank/DDBJ whole genome shotgun (WGS) entry which is preliminary data.</text>
</comment>
<keyword evidence="4 6" id="KW-0547">Nucleotide-binding</keyword>
<dbReference type="OrthoDB" id="7939818at2759"/>
<evidence type="ECO:0000256" key="5">
    <source>
        <dbReference type="ARBA" id="ARBA00022840"/>
    </source>
</evidence>
<evidence type="ECO:0000256" key="4">
    <source>
        <dbReference type="ARBA" id="ARBA00022741"/>
    </source>
</evidence>
<evidence type="ECO:0000256" key="3">
    <source>
        <dbReference type="ARBA" id="ARBA00022684"/>
    </source>
</evidence>
<evidence type="ECO:0000313" key="8">
    <source>
        <dbReference type="Proteomes" id="UP000187455"/>
    </source>
</evidence>
<reference evidence="7 8" key="1">
    <citation type="journal article" date="2016" name="Mol. Biol. Evol.">
        <title>Genome-Wide Survey of Gut Fungi (Harpellales) Reveals the First Horizontally Transferred Ubiquitin Gene from a Mosquito Host.</title>
        <authorList>
            <person name="Wang Y."/>
            <person name="White M.M."/>
            <person name="Kvist S."/>
            <person name="Moncalvo J.M."/>
        </authorList>
    </citation>
    <scope>NUCLEOTIDE SEQUENCE [LARGE SCALE GENOMIC DNA]</scope>
    <source>
        <strain evidence="7 8">ALG-7-W6</strain>
    </source>
</reference>
<gene>
    <name evidence="7" type="ORF">AYI68_g3419</name>
</gene>
<dbReference type="GO" id="GO:0004357">
    <property type="term" value="F:glutamate-cysteine ligase activity"/>
    <property type="evidence" value="ECO:0007669"/>
    <property type="project" value="UniProtKB-UniRule"/>
</dbReference>
<protein>
    <recommendedName>
        <fullName evidence="1 6">Glutamate--cysteine ligase</fullName>
        <ecNumber evidence="1 6">6.3.2.2</ecNumber>
    </recommendedName>
    <alternativeName>
        <fullName evidence="6">Gamma-ECS</fullName>
    </alternativeName>
    <alternativeName>
        <fullName evidence="6">Gamma-glutamylcysteine synthetase</fullName>
    </alternativeName>
</protein>
<dbReference type="AlphaFoldDB" id="A0A1R0GZZ4"/>
<dbReference type="GO" id="GO:0005524">
    <property type="term" value="F:ATP binding"/>
    <property type="evidence" value="ECO:0007669"/>
    <property type="project" value="UniProtKB-UniRule"/>
</dbReference>
<dbReference type="Proteomes" id="UP000187455">
    <property type="component" value="Unassembled WGS sequence"/>
</dbReference>
<dbReference type="GO" id="GO:0017109">
    <property type="term" value="C:glutamate-cysteine ligase complex"/>
    <property type="evidence" value="ECO:0007669"/>
    <property type="project" value="TreeGrafter"/>
</dbReference>
<evidence type="ECO:0000256" key="1">
    <source>
        <dbReference type="ARBA" id="ARBA00012220"/>
    </source>
</evidence>
<evidence type="ECO:0000313" key="7">
    <source>
        <dbReference type="EMBL" id="OLY82462.1"/>
    </source>
</evidence>
<name>A0A1R0GZZ4_9FUNG</name>
<comment type="pathway">
    <text evidence="6">Sulfur metabolism; glutathione biosynthesis; glutathione from L-cysteine and L-glutamate: step 1/2.</text>
</comment>
<evidence type="ECO:0000256" key="6">
    <source>
        <dbReference type="RuleBase" id="RU367135"/>
    </source>
</evidence>
<comment type="similarity">
    <text evidence="6">Belongs to the glutamate--cysteine ligase type 3 family.</text>
</comment>